<dbReference type="EMBL" id="JABFTT010000001">
    <property type="protein sequence ID" value="MCE8018590.1"/>
    <property type="molecule type" value="Genomic_DNA"/>
</dbReference>
<evidence type="ECO:0000313" key="10">
    <source>
        <dbReference type="Proteomes" id="UP001320122"/>
    </source>
</evidence>
<keyword evidence="10" id="KW-1185">Reference proteome</keyword>
<keyword evidence="3 7" id="KW-0997">Cell inner membrane</keyword>
<name>A0ABS9A9H2_9GAMM</name>
<organism evidence="9 10">
    <name type="scientific">Billgrantia zhangzhouensis</name>
    <dbReference type="NCBI Taxonomy" id="2733481"/>
    <lineage>
        <taxon>Bacteria</taxon>
        <taxon>Pseudomonadati</taxon>
        <taxon>Pseudomonadota</taxon>
        <taxon>Gammaproteobacteria</taxon>
        <taxon>Oceanospirillales</taxon>
        <taxon>Halomonadaceae</taxon>
        <taxon>Billgrantia</taxon>
    </lineage>
</organism>
<feature type="transmembrane region" description="Helical" evidence="7">
    <location>
        <begin position="268"/>
        <end position="291"/>
    </location>
</feature>
<dbReference type="InterPro" id="IPR004681">
    <property type="entry name" value="TRAP_DctM"/>
</dbReference>
<keyword evidence="5 7" id="KW-1133">Transmembrane helix</keyword>
<comment type="similarity">
    <text evidence="7">Belongs to the TRAP transporter large permease family.</text>
</comment>
<evidence type="ECO:0000256" key="2">
    <source>
        <dbReference type="ARBA" id="ARBA00022475"/>
    </source>
</evidence>
<comment type="caution">
    <text evidence="7">Lacks conserved residue(s) required for the propagation of feature annotation.</text>
</comment>
<gene>
    <name evidence="9" type="ORF">HOP51_00455</name>
</gene>
<evidence type="ECO:0000313" key="9">
    <source>
        <dbReference type="EMBL" id="MCE8018590.1"/>
    </source>
</evidence>
<feature type="transmembrane region" description="Helical" evidence="7">
    <location>
        <begin position="47"/>
        <end position="66"/>
    </location>
</feature>
<feature type="transmembrane region" description="Helical" evidence="7">
    <location>
        <begin position="342"/>
        <end position="370"/>
    </location>
</feature>
<dbReference type="PANTHER" id="PTHR33362:SF4">
    <property type="entry name" value="2,3-DIKETO-L-GULONATE TRAP TRANSPORTER LARGE PERMEASE PROTEIN YIAN"/>
    <property type="match status" value="1"/>
</dbReference>
<evidence type="ECO:0000256" key="7">
    <source>
        <dbReference type="RuleBase" id="RU369079"/>
    </source>
</evidence>
<evidence type="ECO:0000256" key="6">
    <source>
        <dbReference type="ARBA" id="ARBA00023136"/>
    </source>
</evidence>
<comment type="subcellular location">
    <subcellularLocation>
        <location evidence="1 7">Cell inner membrane</location>
        <topology evidence="1 7">Multi-pass membrane protein</topology>
    </subcellularLocation>
</comment>
<evidence type="ECO:0000259" key="8">
    <source>
        <dbReference type="Pfam" id="PF06808"/>
    </source>
</evidence>
<reference evidence="9 10" key="1">
    <citation type="journal article" date="2021" name="Front. Microbiol.">
        <title>Aerobic Denitrification and Heterotrophic Sulfur Oxidation in the Genus Halomonas Revealed by Six Novel Species Characterizations and Genome-Based Analysis.</title>
        <authorList>
            <person name="Wang L."/>
            <person name="Shao Z."/>
        </authorList>
    </citation>
    <scope>NUCLEOTIDE SEQUENCE [LARGE SCALE GENOMIC DNA]</scope>
    <source>
        <strain evidence="9 10">MCCC 1A11036</strain>
    </source>
</reference>
<proteinExistence type="inferred from homology"/>
<feature type="transmembrane region" description="Helical" evidence="7">
    <location>
        <begin position="400"/>
        <end position="424"/>
    </location>
</feature>
<dbReference type="InterPro" id="IPR010656">
    <property type="entry name" value="DctM"/>
</dbReference>
<sequence>MTVLIFVLTLLFFVAIGLPIAYALILCGVALMWHMDMFSGQIVAQNILNSASSFPLLAIPLFILAGEVMNRGGLSKRIIALAQALVGHKRGGLGYVAIFAGVILASLSGSALADAATLAALLLPMMVAAGHEKNRAGGLIASASIIAPIIPPSIAFIVFGVTTGVSITRLFLGGIVPGILCAISICIAWYFVVRKEPGPIFEKSSFKERVQAFVSSLWALMLPIIIVVGLRFGVVTPTEAGAVAAVYAIIISVVIYREIKPLDLLDVFYIAGKSTAAVMFLVAAASIPAWMITIADIPGQLIHLISPLMEYPVFLMLVIVVLIILIGTAMDLTPTILLLGPVLVPIVSAAGIDSVYFGVVFVICCSLSLITPPVGTVLNVVSGVGKLRYEELVKGTLPFFLAQLIVLLLIVLLPQIVTLPLAWLS</sequence>
<dbReference type="NCBIfam" id="TIGR00786">
    <property type="entry name" value="dctM"/>
    <property type="match status" value="1"/>
</dbReference>
<feature type="transmembrane region" description="Helical" evidence="7">
    <location>
        <begin position="213"/>
        <end position="234"/>
    </location>
</feature>
<evidence type="ECO:0000256" key="4">
    <source>
        <dbReference type="ARBA" id="ARBA00022692"/>
    </source>
</evidence>
<comment type="caution">
    <text evidence="9">The sequence shown here is derived from an EMBL/GenBank/DDBJ whole genome shotgun (WGS) entry which is preliminary data.</text>
</comment>
<feature type="transmembrane region" description="Helical" evidence="7">
    <location>
        <begin position="240"/>
        <end position="256"/>
    </location>
</feature>
<keyword evidence="2" id="KW-1003">Cell membrane</keyword>
<dbReference type="PIRSF" id="PIRSF006066">
    <property type="entry name" value="HI0050"/>
    <property type="match status" value="1"/>
</dbReference>
<comment type="function">
    <text evidence="7">Part of the tripartite ATP-independent periplasmic (TRAP) transport system.</text>
</comment>
<feature type="domain" description="TRAP C4-dicarboxylate transport system permease DctM subunit" evidence="8">
    <location>
        <begin position="8"/>
        <end position="416"/>
    </location>
</feature>
<feature type="transmembrane region" description="Helical" evidence="7">
    <location>
        <begin position="171"/>
        <end position="192"/>
    </location>
</feature>
<dbReference type="PANTHER" id="PTHR33362">
    <property type="entry name" value="SIALIC ACID TRAP TRANSPORTER PERMEASE PROTEIN SIAT-RELATED"/>
    <property type="match status" value="1"/>
</dbReference>
<accession>A0ABS9A9H2</accession>
<keyword evidence="7" id="KW-0813">Transport</keyword>
<dbReference type="Proteomes" id="UP001320122">
    <property type="component" value="Unassembled WGS sequence"/>
</dbReference>
<dbReference type="Pfam" id="PF06808">
    <property type="entry name" value="DctM"/>
    <property type="match status" value="1"/>
</dbReference>
<evidence type="ECO:0000256" key="1">
    <source>
        <dbReference type="ARBA" id="ARBA00004429"/>
    </source>
</evidence>
<keyword evidence="6 7" id="KW-0472">Membrane</keyword>
<evidence type="ECO:0000256" key="5">
    <source>
        <dbReference type="ARBA" id="ARBA00022989"/>
    </source>
</evidence>
<feature type="transmembrane region" description="Helical" evidence="7">
    <location>
        <begin position="136"/>
        <end position="159"/>
    </location>
</feature>
<comment type="subunit">
    <text evidence="7">The complex comprises the extracytoplasmic solute receptor protein and the two transmembrane proteins.</text>
</comment>
<protein>
    <recommendedName>
        <fullName evidence="7">TRAP transporter large permease protein</fullName>
    </recommendedName>
</protein>
<keyword evidence="4 7" id="KW-0812">Transmembrane</keyword>
<dbReference type="RefSeq" id="WP_234271989.1">
    <property type="nucleotide sequence ID" value="NZ_JABFTT010000001.1"/>
</dbReference>
<feature type="transmembrane region" description="Helical" evidence="7">
    <location>
        <begin position="311"/>
        <end position="330"/>
    </location>
</feature>
<evidence type="ECO:0000256" key="3">
    <source>
        <dbReference type="ARBA" id="ARBA00022519"/>
    </source>
</evidence>